<dbReference type="AlphaFoldDB" id="A0A0W0D007"/>
<dbReference type="GO" id="GO:0006431">
    <property type="term" value="P:methionyl-tRNA aminoacylation"/>
    <property type="evidence" value="ECO:0007669"/>
    <property type="project" value="EnsemblFungi"/>
</dbReference>
<evidence type="ECO:0000256" key="3">
    <source>
        <dbReference type="ARBA" id="ARBA00012838"/>
    </source>
</evidence>
<evidence type="ECO:0000256" key="10">
    <source>
        <dbReference type="ARBA" id="ARBA00030904"/>
    </source>
</evidence>
<dbReference type="Pfam" id="PF09334">
    <property type="entry name" value="tRNA-synt_1g"/>
    <property type="match status" value="2"/>
</dbReference>
<evidence type="ECO:0000256" key="1">
    <source>
        <dbReference type="ARBA" id="ARBA00004496"/>
    </source>
</evidence>
<dbReference type="VEuPathDB" id="FungiDB:GWK60_I04213"/>
<dbReference type="PANTHER" id="PTHR43326:SF1">
    <property type="entry name" value="METHIONINE--TRNA LIGASE, MITOCHONDRIAL"/>
    <property type="match status" value="1"/>
</dbReference>
<feature type="domain" description="Methionyl-tRNA synthetase anticodon-binding" evidence="13">
    <location>
        <begin position="454"/>
        <end position="548"/>
    </location>
</feature>
<dbReference type="InterPro" id="IPR014758">
    <property type="entry name" value="Met-tRNA_synth"/>
</dbReference>
<dbReference type="CDD" id="cd00814">
    <property type="entry name" value="MetRS_core"/>
    <property type="match status" value="1"/>
</dbReference>
<keyword evidence="5 11" id="KW-0547">Nucleotide-binding</keyword>
<organism evidence="14 15">
    <name type="scientific">Candida glabrata</name>
    <name type="common">Yeast</name>
    <name type="synonym">Torulopsis glabrata</name>
    <dbReference type="NCBI Taxonomy" id="5478"/>
    <lineage>
        <taxon>Eukaryota</taxon>
        <taxon>Fungi</taxon>
        <taxon>Dikarya</taxon>
        <taxon>Ascomycota</taxon>
        <taxon>Saccharomycotina</taxon>
        <taxon>Saccharomycetes</taxon>
        <taxon>Saccharomycetales</taxon>
        <taxon>Saccharomycetaceae</taxon>
        <taxon>Nakaseomyces</taxon>
    </lineage>
</organism>
<gene>
    <name evidence="14" type="ORF">AO440_002710</name>
</gene>
<comment type="similarity">
    <text evidence="2 11">Belongs to the class-I aminoacyl-tRNA synthetase family.</text>
</comment>
<evidence type="ECO:0000256" key="5">
    <source>
        <dbReference type="ARBA" id="ARBA00022741"/>
    </source>
</evidence>
<evidence type="ECO:0000259" key="12">
    <source>
        <dbReference type="Pfam" id="PF09334"/>
    </source>
</evidence>
<dbReference type="PANTHER" id="PTHR43326">
    <property type="entry name" value="METHIONYL-TRNA SYNTHETASE"/>
    <property type="match status" value="1"/>
</dbReference>
<evidence type="ECO:0000256" key="9">
    <source>
        <dbReference type="ARBA" id="ARBA00026124"/>
    </source>
</evidence>
<dbReference type="InterPro" id="IPR023457">
    <property type="entry name" value="Met-tRNA_synth_2"/>
</dbReference>
<dbReference type="VEuPathDB" id="FungiDB:CAGL0I08723g"/>
<comment type="subcellular location">
    <subcellularLocation>
        <location evidence="1">Cytoplasm</location>
    </subcellularLocation>
</comment>
<dbReference type="FunFam" id="2.170.220.10:FF:000002">
    <property type="entry name" value="Methionine--tRNA ligase"/>
    <property type="match status" value="1"/>
</dbReference>
<name>A0A0W0D007_CANGB</name>
<dbReference type="GO" id="GO:0005524">
    <property type="term" value="F:ATP binding"/>
    <property type="evidence" value="ECO:0007669"/>
    <property type="project" value="UniProtKB-KW"/>
</dbReference>
<dbReference type="VEuPathDB" id="FungiDB:B1J91_I08723g"/>
<evidence type="ECO:0000313" key="14">
    <source>
        <dbReference type="EMBL" id="KTB05173.1"/>
    </source>
</evidence>
<dbReference type="InterPro" id="IPR041872">
    <property type="entry name" value="Anticodon_Met"/>
</dbReference>
<accession>A0A0W0D007</accession>
<evidence type="ECO:0000256" key="2">
    <source>
        <dbReference type="ARBA" id="ARBA00005594"/>
    </source>
</evidence>
<dbReference type="Gene3D" id="1.10.730.10">
    <property type="entry name" value="Isoleucyl-tRNA Synthetase, Domain 1"/>
    <property type="match status" value="1"/>
</dbReference>
<keyword evidence="4 11" id="KW-0436">Ligase</keyword>
<dbReference type="VEuPathDB" id="FungiDB:GVI51_I08569"/>
<dbReference type="InterPro" id="IPR009080">
    <property type="entry name" value="tRNAsynth_Ia_anticodon-bd"/>
</dbReference>
<dbReference type="Pfam" id="PF19303">
    <property type="entry name" value="Anticodon_3"/>
    <property type="match status" value="1"/>
</dbReference>
<evidence type="ECO:0000256" key="11">
    <source>
        <dbReference type="RuleBase" id="RU363039"/>
    </source>
</evidence>
<sequence>MNGSILRTSRSLRPWLLPINTRLAHTTAVQSHVTTPIFYPNAKPHLGHLYSSLLCDIYHRWQVLNGDSTALFTTGTDEHGLKIQLAAEKNNCESPKAFVDKLYPEFVELDKTYDISYTRFIRTTDPDHIENVKLLWNLCLENGYIYKGKHEGWYSISDETFYPSSKVIKDPNNPNKYINTESLNEVIHQSEENYYFKLSSFKEKLINHITEFPDFVHPPSKRDQILRDLKNDPNITKDISISRPATRLQWGIEVPNDPSQKVYVWFDALCNYISSIGGIEAVKQNKRALSNHILGNSDITVYQPTNVWKDTVHVIGKDIEKFHIIFWPSFLLAANLPLPKQIVVHSHWLCNGFKMSKSLGNVVEPMKISSHYGTDMVRWFLMENSKVEEDGDFQEEKLFATTELFVSKWGNLINRCCGAKFNIERSVHKYARNSEEVLADFEKIYIDNDMIIQARSLIQDVDQLILNAGKYYEKFQYNLLIKDIWKIINSTNSLFQYAEPWKKLGEQQDIIIFLCADISRVLAILTQPIIPQLSHKLLDHLKVDQERRTIDYANIGHDQSYAVEANIKNRPVPIARVLGLIGIE</sequence>
<evidence type="ECO:0000313" key="15">
    <source>
        <dbReference type="Proteomes" id="UP000054886"/>
    </source>
</evidence>
<evidence type="ECO:0000256" key="6">
    <source>
        <dbReference type="ARBA" id="ARBA00022840"/>
    </source>
</evidence>
<keyword evidence="7 11" id="KW-0648">Protein biosynthesis</keyword>
<protein>
    <recommendedName>
        <fullName evidence="9">Methionine--tRNA ligase, mitochondrial</fullName>
        <ecNumber evidence="3">6.1.1.10</ecNumber>
    </recommendedName>
    <alternativeName>
        <fullName evidence="10">Methionyl-tRNA synthetase</fullName>
    </alternativeName>
</protein>
<proteinExistence type="inferred from homology"/>
<dbReference type="InterPro" id="IPR001412">
    <property type="entry name" value="aa-tRNA-synth_I_CS"/>
</dbReference>
<reference evidence="14 15" key="1">
    <citation type="submission" date="2015-10" db="EMBL/GenBank/DDBJ databases">
        <title>Draft genomes sequences of Candida glabrata isolates 1A, 1B, 2A, 2B, 3A and 3B.</title>
        <authorList>
            <person name="Haavelsrud O.E."/>
            <person name="Gaustad P."/>
        </authorList>
    </citation>
    <scope>NUCLEOTIDE SEQUENCE [LARGE SCALE GENOMIC DNA]</scope>
    <source>
        <strain evidence="14">910700640</strain>
    </source>
</reference>
<feature type="domain" description="Methionyl/Leucyl tRNA synthetase" evidence="12">
    <location>
        <begin position="185"/>
        <end position="416"/>
    </location>
</feature>
<dbReference type="PRINTS" id="PR01041">
    <property type="entry name" value="TRNASYNTHMET"/>
</dbReference>
<keyword evidence="6 11" id="KW-0067">ATP-binding</keyword>
<dbReference type="EC" id="6.1.1.10" evidence="3"/>
<dbReference type="PROSITE" id="PS00178">
    <property type="entry name" value="AA_TRNA_LIGASE_I"/>
    <property type="match status" value="1"/>
</dbReference>
<dbReference type="SUPFAM" id="SSF47323">
    <property type="entry name" value="Anticodon-binding domain of a subclass of class I aminoacyl-tRNA synthetases"/>
    <property type="match status" value="1"/>
</dbReference>
<feature type="domain" description="Methionyl/Leucyl tRNA synthetase" evidence="12">
    <location>
        <begin position="33"/>
        <end position="167"/>
    </location>
</feature>
<comment type="caution">
    <text evidence="14">The sequence shown here is derived from an EMBL/GenBank/DDBJ whole genome shotgun (WGS) entry which is preliminary data.</text>
</comment>
<dbReference type="InterPro" id="IPR015413">
    <property type="entry name" value="Methionyl/Leucyl_tRNA_Synth"/>
</dbReference>
<dbReference type="InterPro" id="IPR014729">
    <property type="entry name" value="Rossmann-like_a/b/a_fold"/>
</dbReference>
<dbReference type="InterPro" id="IPR033911">
    <property type="entry name" value="MetRS_core"/>
</dbReference>
<evidence type="ECO:0000256" key="8">
    <source>
        <dbReference type="ARBA" id="ARBA00023146"/>
    </source>
</evidence>
<dbReference type="Proteomes" id="UP000054886">
    <property type="component" value="Unassembled WGS sequence"/>
</dbReference>
<dbReference type="GO" id="GO:0005739">
    <property type="term" value="C:mitochondrion"/>
    <property type="evidence" value="ECO:0007669"/>
    <property type="project" value="EnsemblFungi"/>
</dbReference>
<dbReference type="NCBIfam" id="TIGR00398">
    <property type="entry name" value="metG"/>
    <property type="match status" value="1"/>
</dbReference>
<evidence type="ECO:0000259" key="13">
    <source>
        <dbReference type="Pfam" id="PF19303"/>
    </source>
</evidence>
<dbReference type="Gene3D" id="2.170.220.10">
    <property type="match status" value="1"/>
</dbReference>
<dbReference type="Gene3D" id="3.40.50.620">
    <property type="entry name" value="HUPs"/>
    <property type="match status" value="1"/>
</dbReference>
<evidence type="ECO:0000256" key="4">
    <source>
        <dbReference type="ARBA" id="ARBA00022598"/>
    </source>
</evidence>
<dbReference type="EMBL" id="LLZZ01000114">
    <property type="protein sequence ID" value="KTB05173.1"/>
    <property type="molecule type" value="Genomic_DNA"/>
</dbReference>
<dbReference type="SUPFAM" id="SSF52374">
    <property type="entry name" value="Nucleotidylyl transferase"/>
    <property type="match status" value="1"/>
</dbReference>
<evidence type="ECO:0000256" key="7">
    <source>
        <dbReference type="ARBA" id="ARBA00022917"/>
    </source>
</evidence>
<keyword evidence="8 11" id="KW-0030">Aminoacyl-tRNA synthetase</keyword>
<dbReference type="GO" id="GO:0004825">
    <property type="term" value="F:methionine-tRNA ligase activity"/>
    <property type="evidence" value="ECO:0007669"/>
    <property type="project" value="UniProtKB-EC"/>
</dbReference>